<dbReference type="SUPFAM" id="SSF53720">
    <property type="entry name" value="ALDH-like"/>
    <property type="match status" value="1"/>
</dbReference>
<dbReference type="InterPro" id="IPR016163">
    <property type="entry name" value="Ald_DH_C"/>
</dbReference>
<keyword evidence="7" id="KW-1185">Reference proteome</keyword>
<proteinExistence type="inferred from homology"/>
<dbReference type="InterPro" id="IPR016160">
    <property type="entry name" value="Ald_DH_CS_CYS"/>
</dbReference>
<evidence type="ECO:0000313" key="7">
    <source>
        <dbReference type="Proteomes" id="UP000812966"/>
    </source>
</evidence>
<dbReference type="Gene3D" id="3.40.605.10">
    <property type="entry name" value="Aldehyde Dehydrogenase, Chain A, domain 1"/>
    <property type="match status" value="1"/>
</dbReference>
<dbReference type="CDD" id="cd07106">
    <property type="entry name" value="ALDH_AldA-AAD23400"/>
    <property type="match status" value="1"/>
</dbReference>
<dbReference type="InterPro" id="IPR016161">
    <property type="entry name" value="Ald_DH/histidinol_DH"/>
</dbReference>
<dbReference type="PROSITE" id="PS00070">
    <property type="entry name" value="ALDEHYDE_DEHYDR_CYS"/>
    <property type="match status" value="1"/>
</dbReference>
<dbReference type="FunFam" id="3.40.309.10:FF:000009">
    <property type="entry name" value="Aldehyde dehydrogenase A"/>
    <property type="match status" value="1"/>
</dbReference>
<evidence type="ECO:0000256" key="3">
    <source>
        <dbReference type="PROSITE-ProRule" id="PRU10007"/>
    </source>
</evidence>
<keyword evidence="2 4" id="KW-0560">Oxidoreductase</keyword>
<dbReference type="InterPro" id="IPR029510">
    <property type="entry name" value="Ald_DH_CS_GLU"/>
</dbReference>
<dbReference type="InterPro" id="IPR015590">
    <property type="entry name" value="Aldehyde_DH_dom"/>
</dbReference>
<dbReference type="PROSITE" id="PS00687">
    <property type="entry name" value="ALDEHYDE_DEHYDR_GLU"/>
    <property type="match status" value="1"/>
</dbReference>
<dbReference type="Proteomes" id="UP000812966">
    <property type="component" value="Unassembled WGS sequence"/>
</dbReference>
<evidence type="ECO:0000256" key="1">
    <source>
        <dbReference type="ARBA" id="ARBA00009986"/>
    </source>
</evidence>
<evidence type="ECO:0000313" key="6">
    <source>
        <dbReference type="EMBL" id="KAG7530328.1"/>
    </source>
</evidence>
<name>A0A8K0NP59_9TREE</name>
<organism evidence="6 7">
    <name type="scientific">Filobasidium floriforme</name>
    <dbReference type="NCBI Taxonomy" id="5210"/>
    <lineage>
        <taxon>Eukaryota</taxon>
        <taxon>Fungi</taxon>
        <taxon>Dikarya</taxon>
        <taxon>Basidiomycota</taxon>
        <taxon>Agaricomycotina</taxon>
        <taxon>Tremellomycetes</taxon>
        <taxon>Filobasidiales</taxon>
        <taxon>Filobasidiaceae</taxon>
        <taxon>Filobasidium</taxon>
    </lineage>
</organism>
<comment type="similarity">
    <text evidence="1 4">Belongs to the aldehyde dehydrogenase family.</text>
</comment>
<dbReference type="PANTHER" id="PTHR11699">
    <property type="entry name" value="ALDEHYDE DEHYDROGENASE-RELATED"/>
    <property type="match status" value="1"/>
</dbReference>
<dbReference type="GO" id="GO:0016620">
    <property type="term" value="F:oxidoreductase activity, acting on the aldehyde or oxo group of donors, NAD or NADP as acceptor"/>
    <property type="evidence" value="ECO:0007669"/>
    <property type="project" value="InterPro"/>
</dbReference>
<protein>
    <recommendedName>
        <fullName evidence="5">Aldehyde dehydrogenase domain-containing protein</fullName>
    </recommendedName>
</protein>
<sequence length="479" mass="52443">MAVKLEWTKFSNTINGKLVGTAETRHGINPNDQQALPEVPVCTRVEVDQAVSAARQALPSWRALSWEERANYLLRLGDAIEANRDGFVKMLQLEGGKPASTAGMEVQMVLDALRAVVKLRLDDEILIDDEIKSTTLRHMAIGVGAGLVPWNFPMYLGNVKTAQALLTGNTFIMKSSPFTPYCNLKVGELGIDIFPPGVFQVISGADDLGQMLTEHTGIDKISFTGSTFTGTKVMQSCSKTLKRVTLELGGNDATIVCEDADLEKAVPTIGTMAFLNAGQVCMAIKRVYVHHSIYDEFKNRLVEFVKNHMKVGDTSDPNTTIGPVQNKLQYDKVKTLYEDIETSGWKPLLGAKVPELDGENKGYFISPEIIDNPADDSRIVVEEPFGPILPLLKWSNDDEVLDRVNDTLQGLGGSVWSRDSERATRIAQAIQSGTVWVNGHGMIEAGVPFGGMKASGMGREFGLDGLKAWVELQALWVMK</sequence>
<dbReference type="FunFam" id="3.40.605.10:FF:000007">
    <property type="entry name" value="NAD/NADP-dependent betaine aldehyde dehydrogenase"/>
    <property type="match status" value="1"/>
</dbReference>
<comment type="caution">
    <text evidence="6">The sequence shown here is derived from an EMBL/GenBank/DDBJ whole genome shotgun (WGS) entry which is preliminary data.</text>
</comment>
<evidence type="ECO:0000256" key="2">
    <source>
        <dbReference type="ARBA" id="ARBA00023002"/>
    </source>
</evidence>
<feature type="domain" description="Aldehyde dehydrogenase" evidence="5">
    <location>
        <begin position="24"/>
        <end position="473"/>
    </location>
</feature>
<dbReference type="EMBL" id="JABELV010000121">
    <property type="protein sequence ID" value="KAG7530328.1"/>
    <property type="molecule type" value="Genomic_DNA"/>
</dbReference>
<dbReference type="InterPro" id="IPR016162">
    <property type="entry name" value="Ald_DH_N"/>
</dbReference>
<dbReference type="Pfam" id="PF00171">
    <property type="entry name" value="Aldedh"/>
    <property type="match status" value="1"/>
</dbReference>
<feature type="active site" evidence="3">
    <location>
        <position position="247"/>
    </location>
</feature>
<evidence type="ECO:0000256" key="4">
    <source>
        <dbReference type="RuleBase" id="RU003345"/>
    </source>
</evidence>
<dbReference type="InterPro" id="IPR044086">
    <property type="entry name" value="LUC3-like"/>
</dbReference>
<evidence type="ECO:0000259" key="5">
    <source>
        <dbReference type="Pfam" id="PF00171"/>
    </source>
</evidence>
<accession>A0A8K0NP59</accession>
<gene>
    <name evidence="6" type="ORF">FFLO_05100</name>
</gene>
<dbReference type="Gene3D" id="3.40.309.10">
    <property type="entry name" value="Aldehyde Dehydrogenase, Chain A, domain 2"/>
    <property type="match status" value="1"/>
</dbReference>
<reference evidence="6" key="1">
    <citation type="submission" date="2020-04" db="EMBL/GenBank/DDBJ databases">
        <title>Analysis of mating type loci in Filobasidium floriforme.</title>
        <authorList>
            <person name="Nowrousian M."/>
        </authorList>
    </citation>
    <scope>NUCLEOTIDE SEQUENCE</scope>
    <source>
        <strain evidence="6">CBS 6242</strain>
    </source>
</reference>
<dbReference type="AlphaFoldDB" id="A0A8K0NP59"/>